<reference evidence="2 3" key="1">
    <citation type="submission" date="2019-01" db="EMBL/GenBank/DDBJ databases">
        <title>Genome sequence of the Antarctic species Gelidibacter gilvus ACAM 158(T).</title>
        <authorList>
            <person name="Bowman J.P."/>
        </authorList>
    </citation>
    <scope>NUCLEOTIDE SEQUENCE [LARGE SCALE GENOMIC DNA]</scope>
    <source>
        <strain evidence="2 3">IC158</strain>
    </source>
</reference>
<keyword evidence="1" id="KW-0732">Signal</keyword>
<sequence length="412" mass="46551">MKISTLNSLKTHLLILGILCIGSVFAQEDSTKKVKENDEQELNMDAVFNRPTLSFDKVPVTLGGYLEANTMHRTEEGITDGLSFQARRLTIFMAASISDRIKFLTEIEFEDGGKEVAIEFAALDVAFHPLFNFRGGIVMNPIGAFNENHDGPKWEFVERPDVAVNMLAATLSNAGFGMYGKTYSGNWIFGYEAYLTNGFSSRIISNEEDKTYLPAHKDGDNLFEDNFSGKAMFSGKLAIKNRKIGEIGISYMGGTYNKFEDDGEAVEDQARVDVFALDWNTTIKSTGTYIVGEAAWIWAETPDTYTQQYGNKQRGLFMDIVQPIYKSKIFEWEDATFNVAARFDYVDWNVGRFKETGTKIGDQMLAVTPGISFRPTPKTVFRINYRYEWNTDILNNPAERAATWYMGFSSYF</sequence>
<feature type="chain" id="PRO_5020215793" description="Porin" evidence="1">
    <location>
        <begin position="27"/>
        <end position="412"/>
    </location>
</feature>
<dbReference type="AlphaFoldDB" id="A0A4Q0XJN2"/>
<evidence type="ECO:0000313" key="3">
    <source>
        <dbReference type="Proteomes" id="UP000289792"/>
    </source>
</evidence>
<evidence type="ECO:0008006" key="4">
    <source>
        <dbReference type="Google" id="ProtNLM"/>
    </source>
</evidence>
<feature type="signal peptide" evidence="1">
    <location>
        <begin position="1"/>
        <end position="26"/>
    </location>
</feature>
<dbReference type="Proteomes" id="UP000289792">
    <property type="component" value="Unassembled WGS sequence"/>
</dbReference>
<dbReference type="SUPFAM" id="SSF56935">
    <property type="entry name" value="Porins"/>
    <property type="match status" value="1"/>
</dbReference>
<keyword evidence="3" id="KW-1185">Reference proteome</keyword>
<name>A0A4Q0XJN2_9FLAO</name>
<dbReference type="RefSeq" id="WP_129017185.1">
    <property type="nucleotide sequence ID" value="NZ_SDDZ01000004.1"/>
</dbReference>
<comment type="caution">
    <text evidence="2">The sequence shown here is derived from an EMBL/GenBank/DDBJ whole genome shotgun (WGS) entry which is preliminary data.</text>
</comment>
<dbReference type="EMBL" id="SDDZ01000004">
    <property type="protein sequence ID" value="RXJ50215.1"/>
    <property type="molecule type" value="Genomic_DNA"/>
</dbReference>
<protein>
    <recommendedName>
        <fullName evidence="4">Porin</fullName>
    </recommendedName>
</protein>
<accession>A0A4Q0XJN2</accession>
<gene>
    <name evidence="2" type="ORF">ESZ48_09545</name>
</gene>
<evidence type="ECO:0000313" key="2">
    <source>
        <dbReference type="EMBL" id="RXJ50215.1"/>
    </source>
</evidence>
<dbReference type="OrthoDB" id="9768080at2"/>
<organism evidence="2 3">
    <name type="scientific">Gelidibacter gilvus</name>
    <dbReference type="NCBI Taxonomy" id="59602"/>
    <lineage>
        <taxon>Bacteria</taxon>
        <taxon>Pseudomonadati</taxon>
        <taxon>Bacteroidota</taxon>
        <taxon>Flavobacteriia</taxon>
        <taxon>Flavobacteriales</taxon>
        <taxon>Flavobacteriaceae</taxon>
        <taxon>Gelidibacter</taxon>
    </lineage>
</organism>
<proteinExistence type="predicted"/>
<evidence type="ECO:0000256" key="1">
    <source>
        <dbReference type="SAM" id="SignalP"/>
    </source>
</evidence>